<dbReference type="SMART" id="SM00072">
    <property type="entry name" value="GuKc"/>
    <property type="match status" value="1"/>
</dbReference>
<evidence type="ECO:0000256" key="2">
    <source>
        <dbReference type="ARBA" id="ARBA00004496"/>
    </source>
</evidence>
<keyword evidence="12" id="KW-0963">Cytoplasm</keyword>
<dbReference type="HAMAP" id="MF_00328">
    <property type="entry name" value="Guanylate_kinase"/>
    <property type="match status" value="1"/>
</dbReference>
<evidence type="ECO:0000256" key="5">
    <source>
        <dbReference type="ARBA" id="ARBA00016296"/>
    </source>
</evidence>
<dbReference type="NCBIfam" id="TIGR03263">
    <property type="entry name" value="guanyl_kin"/>
    <property type="match status" value="1"/>
</dbReference>
<keyword evidence="15" id="KW-1185">Reference proteome</keyword>
<sequence>MANKKGKMIIISGPSGVGKGSVNSVLLNNPDLKLKYSVSMTTRQPRVGEVDGVNYHFVSNDEFAKAIVNDELIEYAHFVGNSYGTPRKYVEQELEKGYNVILEIEVDGATQVLNKEGNTLSIFLMPPTLNDLAQRIRGRQTETEDKVKARLDKALLEIPLKHNYQYVIENDSVDNAVAKITDVLHLEGLTNIKGPTVYERLEKIVEEIVKENYMYFVNNWETNVKLLARNEKEKQEAKKFDAEKYLIKLLTRKVYHKVLGHGDFSKLLDKDFVDFKIQKLMFKINFFSIEQKHHNHEF</sequence>
<dbReference type="EC" id="2.7.4.8" evidence="4 12"/>
<dbReference type="EMBL" id="JAUSWP010000001">
    <property type="protein sequence ID" value="MDQ0567520.1"/>
    <property type="molecule type" value="Genomic_DNA"/>
</dbReference>
<feature type="binding site" evidence="12">
    <location>
        <begin position="13"/>
        <end position="20"/>
    </location>
    <ligand>
        <name>ATP</name>
        <dbReference type="ChEBI" id="CHEBI:30616"/>
    </ligand>
</feature>
<comment type="function">
    <text evidence="1 12">Essential for recycling GMP and indirectly, cGMP.</text>
</comment>
<keyword evidence="7 12" id="KW-0547">Nucleotide-binding</keyword>
<evidence type="ECO:0000256" key="8">
    <source>
        <dbReference type="ARBA" id="ARBA00022777"/>
    </source>
</evidence>
<feature type="domain" description="Guanylate kinase-like" evidence="13">
    <location>
        <begin position="6"/>
        <end position="185"/>
    </location>
</feature>
<evidence type="ECO:0000256" key="3">
    <source>
        <dbReference type="ARBA" id="ARBA00005790"/>
    </source>
</evidence>
<proteinExistence type="inferred from homology"/>
<comment type="caution">
    <text evidence="14">The sequence shown here is derived from an EMBL/GenBank/DDBJ whole genome shotgun (WGS) entry which is preliminary data.</text>
</comment>
<evidence type="ECO:0000256" key="6">
    <source>
        <dbReference type="ARBA" id="ARBA00022679"/>
    </source>
</evidence>
<keyword evidence="6 12" id="KW-0808">Transferase</keyword>
<dbReference type="PANTHER" id="PTHR23117">
    <property type="entry name" value="GUANYLATE KINASE-RELATED"/>
    <property type="match status" value="1"/>
</dbReference>
<dbReference type="Pfam" id="PF00625">
    <property type="entry name" value="Guanylate_kin"/>
    <property type="match status" value="1"/>
</dbReference>
<evidence type="ECO:0000256" key="4">
    <source>
        <dbReference type="ARBA" id="ARBA00012961"/>
    </source>
</evidence>
<evidence type="ECO:0000256" key="1">
    <source>
        <dbReference type="ARBA" id="ARBA00003531"/>
    </source>
</evidence>
<comment type="subcellular location">
    <subcellularLocation>
        <location evidence="2 12">Cytoplasm</location>
    </subcellularLocation>
</comment>
<protein>
    <recommendedName>
        <fullName evidence="5 12">Guanylate kinase</fullName>
        <ecNumber evidence="4 12">2.7.4.8</ecNumber>
    </recommendedName>
    <alternativeName>
        <fullName evidence="10 12">GMP kinase</fullName>
    </alternativeName>
</protein>
<dbReference type="Gene3D" id="3.30.63.10">
    <property type="entry name" value="Guanylate Kinase phosphate binding domain"/>
    <property type="match status" value="1"/>
</dbReference>
<evidence type="ECO:0000256" key="11">
    <source>
        <dbReference type="ARBA" id="ARBA00048594"/>
    </source>
</evidence>
<evidence type="ECO:0000259" key="13">
    <source>
        <dbReference type="PROSITE" id="PS50052"/>
    </source>
</evidence>
<dbReference type="InterPro" id="IPR020590">
    <property type="entry name" value="Guanylate_kinase_CS"/>
</dbReference>
<dbReference type="CDD" id="cd00071">
    <property type="entry name" value="GMPK"/>
    <property type="match status" value="1"/>
</dbReference>
<dbReference type="Proteomes" id="UP001236620">
    <property type="component" value="Unassembled WGS sequence"/>
</dbReference>
<dbReference type="InterPro" id="IPR008144">
    <property type="entry name" value="Guanylate_kin-like_dom"/>
</dbReference>
<dbReference type="InterPro" id="IPR027417">
    <property type="entry name" value="P-loop_NTPase"/>
</dbReference>
<dbReference type="PROSITE" id="PS00856">
    <property type="entry name" value="GUANYLATE_KINASE_1"/>
    <property type="match status" value="1"/>
</dbReference>
<dbReference type="SUPFAM" id="SSF52540">
    <property type="entry name" value="P-loop containing nucleoside triphosphate hydrolases"/>
    <property type="match status" value="1"/>
</dbReference>
<evidence type="ECO:0000313" key="14">
    <source>
        <dbReference type="EMBL" id="MDQ0567520.1"/>
    </source>
</evidence>
<organism evidence="14 15">
    <name type="scientific">Mycoplasma yeatsii</name>
    <dbReference type="NCBI Taxonomy" id="51365"/>
    <lineage>
        <taxon>Bacteria</taxon>
        <taxon>Bacillati</taxon>
        <taxon>Mycoplasmatota</taxon>
        <taxon>Mollicutes</taxon>
        <taxon>Mycoplasmataceae</taxon>
        <taxon>Mycoplasma</taxon>
    </lineage>
</organism>
<keyword evidence="9 12" id="KW-0067">ATP-binding</keyword>
<evidence type="ECO:0000256" key="10">
    <source>
        <dbReference type="ARBA" id="ARBA00030128"/>
    </source>
</evidence>
<name>A0ABU0NDJ9_9MOLU</name>
<reference evidence="14" key="1">
    <citation type="submission" date="2023-07" db="EMBL/GenBank/DDBJ databases">
        <title>Genomic Encyclopedia of Type Strains, Phase IV (KMG-IV): sequencing the most valuable type-strain genomes for metagenomic binning, comparative biology and taxonomic classification.</title>
        <authorList>
            <person name="Goeker M."/>
        </authorList>
    </citation>
    <scope>NUCLEOTIDE SEQUENCE [LARGE SCALE GENOMIC DNA]</scope>
    <source>
        <strain evidence="14">DSM 22019</strain>
    </source>
</reference>
<evidence type="ECO:0000256" key="7">
    <source>
        <dbReference type="ARBA" id="ARBA00022741"/>
    </source>
</evidence>
<dbReference type="GO" id="GO:0004385">
    <property type="term" value="F:GMP kinase activity"/>
    <property type="evidence" value="ECO:0007669"/>
    <property type="project" value="UniProtKB-EC"/>
</dbReference>
<dbReference type="RefSeq" id="WP_042733479.1">
    <property type="nucleotide sequence ID" value="NZ_JAUSWP010000001.1"/>
</dbReference>
<evidence type="ECO:0000256" key="12">
    <source>
        <dbReference type="HAMAP-Rule" id="MF_00328"/>
    </source>
</evidence>
<accession>A0ABU0NDJ9</accession>
<dbReference type="InterPro" id="IPR008145">
    <property type="entry name" value="GK/Ca_channel_bsu"/>
</dbReference>
<gene>
    <name evidence="12" type="primary">gmk</name>
    <name evidence="14" type="ORF">J2Z63_000141</name>
</gene>
<dbReference type="PROSITE" id="PS50052">
    <property type="entry name" value="GUANYLATE_KINASE_2"/>
    <property type="match status" value="1"/>
</dbReference>
<evidence type="ECO:0000313" key="15">
    <source>
        <dbReference type="Proteomes" id="UP001236620"/>
    </source>
</evidence>
<keyword evidence="8 12" id="KW-0418">Kinase</keyword>
<evidence type="ECO:0000256" key="9">
    <source>
        <dbReference type="ARBA" id="ARBA00022840"/>
    </source>
</evidence>
<comment type="similarity">
    <text evidence="3 12">Belongs to the guanylate kinase family.</text>
</comment>
<dbReference type="PANTHER" id="PTHR23117:SF13">
    <property type="entry name" value="GUANYLATE KINASE"/>
    <property type="match status" value="1"/>
</dbReference>
<dbReference type="Gene3D" id="3.40.50.300">
    <property type="entry name" value="P-loop containing nucleotide triphosphate hydrolases"/>
    <property type="match status" value="1"/>
</dbReference>
<comment type="catalytic activity">
    <reaction evidence="11 12">
        <text>GMP + ATP = GDP + ADP</text>
        <dbReference type="Rhea" id="RHEA:20780"/>
        <dbReference type="ChEBI" id="CHEBI:30616"/>
        <dbReference type="ChEBI" id="CHEBI:58115"/>
        <dbReference type="ChEBI" id="CHEBI:58189"/>
        <dbReference type="ChEBI" id="CHEBI:456216"/>
        <dbReference type="EC" id="2.7.4.8"/>
    </reaction>
</comment>
<dbReference type="InterPro" id="IPR017665">
    <property type="entry name" value="Guanylate_kinase"/>
</dbReference>